<evidence type="ECO:0000313" key="6">
    <source>
        <dbReference type="Proteomes" id="UP000273145"/>
    </source>
</evidence>
<dbReference type="CDD" id="cd05374">
    <property type="entry name" value="17beta-HSD-like_SDR_c"/>
    <property type="match status" value="1"/>
</dbReference>
<evidence type="ECO:0000256" key="2">
    <source>
        <dbReference type="ARBA" id="ARBA00023002"/>
    </source>
</evidence>
<dbReference type="RefSeq" id="WP_125081278.1">
    <property type="nucleotide sequence ID" value="NZ_CP034248.1"/>
</dbReference>
<dbReference type="SMART" id="SM00822">
    <property type="entry name" value="PKS_KR"/>
    <property type="match status" value="1"/>
</dbReference>
<accession>A0A3Q8S3L2</accession>
<dbReference type="Proteomes" id="UP000273145">
    <property type="component" value="Chromosome"/>
</dbReference>
<gene>
    <name evidence="5" type="ORF">EIM92_02190</name>
</gene>
<dbReference type="Pfam" id="PF00106">
    <property type="entry name" value="adh_short"/>
    <property type="match status" value="1"/>
</dbReference>
<dbReference type="PROSITE" id="PS00061">
    <property type="entry name" value="ADH_SHORT"/>
    <property type="match status" value="1"/>
</dbReference>
<dbReference type="PANTHER" id="PTHR43976">
    <property type="entry name" value="SHORT CHAIN DEHYDROGENASE"/>
    <property type="match status" value="1"/>
</dbReference>
<reference evidence="5 6" key="1">
    <citation type="submission" date="2018-11" db="EMBL/GenBank/DDBJ databases">
        <title>Genome sequencing of Paenibacillus lentus DSM25539(T).</title>
        <authorList>
            <person name="Kook J.-K."/>
            <person name="Park S.-N."/>
            <person name="Lim Y.K."/>
        </authorList>
    </citation>
    <scope>NUCLEOTIDE SEQUENCE [LARGE SCALE GENOMIC DNA]</scope>
    <source>
        <strain evidence="5 6">DSM 25539</strain>
    </source>
</reference>
<dbReference type="Gene3D" id="3.40.50.720">
    <property type="entry name" value="NAD(P)-binding Rossmann-like Domain"/>
    <property type="match status" value="1"/>
</dbReference>
<comment type="similarity">
    <text evidence="1 3">Belongs to the short-chain dehydrogenases/reductases (SDR) family.</text>
</comment>
<dbReference type="AlphaFoldDB" id="A0A3Q8S3L2"/>
<feature type="domain" description="Ketoreductase" evidence="4">
    <location>
        <begin position="6"/>
        <end position="187"/>
    </location>
</feature>
<dbReference type="EMBL" id="CP034248">
    <property type="protein sequence ID" value="AZK45151.1"/>
    <property type="molecule type" value="Genomic_DNA"/>
</dbReference>
<name>A0A3Q8S3L2_9BACL</name>
<dbReference type="OrthoDB" id="9775296at2"/>
<organism evidence="5 6">
    <name type="scientific">Paenibacillus lentus</name>
    <dbReference type="NCBI Taxonomy" id="1338368"/>
    <lineage>
        <taxon>Bacteria</taxon>
        <taxon>Bacillati</taxon>
        <taxon>Bacillota</taxon>
        <taxon>Bacilli</taxon>
        <taxon>Bacillales</taxon>
        <taxon>Paenibacillaceae</taxon>
        <taxon>Paenibacillus</taxon>
    </lineage>
</organism>
<dbReference type="PANTHER" id="PTHR43976:SF16">
    <property type="entry name" value="SHORT-CHAIN DEHYDROGENASE_REDUCTASE FAMILY PROTEIN"/>
    <property type="match status" value="1"/>
</dbReference>
<keyword evidence="6" id="KW-1185">Reference proteome</keyword>
<dbReference type="InterPro" id="IPR051911">
    <property type="entry name" value="SDR_oxidoreductase"/>
</dbReference>
<dbReference type="InterPro" id="IPR036291">
    <property type="entry name" value="NAD(P)-bd_dom_sf"/>
</dbReference>
<keyword evidence="2" id="KW-0560">Oxidoreductase</keyword>
<dbReference type="PRINTS" id="PR00081">
    <property type="entry name" value="GDHRDH"/>
</dbReference>
<evidence type="ECO:0000259" key="4">
    <source>
        <dbReference type="SMART" id="SM00822"/>
    </source>
</evidence>
<proteinExistence type="inferred from homology"/>
<evidence type="ECO:0000256" key="1">
    <source>
        <dbReference type="ARBA" id="ARBA00006484"/>
    </source>
</evidence>
<dbReference type="GO" id="GO:0016491">
    <property type="term" value="F:oxidoreductase activity"/>
    <property type="evidence" value="ECO:0007669"/>
    <property type="project" value="UniProtKB-KW"/>
</dbReference>
<dbReference type="InterPro" id="IPR020904">
    <property type="entry name" value="Sc_DH/Rdtase_CS"/>
</dbReference>
<dbReference type="InterPro" id="IPR057326">
    <property type="entry name" value="KR_dom"/>
</dbReference>
<dbReference type="PRINTS" id="PR00080">
    <property type="entry name" value="SDRFAMILY"/>
</dbReference>
<evidence type="ECO:0000256" key="3">
    <source>
        <dbReference type="RuleBase" id="RU000363"/>
    </source>
</evidence>
<dbReference type="FunFam" id="3.40.50.720:FF:000084">
    <property type="entry name" value="Short-chain dehydrogenase reductase"/>
    <property type="match status" value="1"/>
</dbReference>
<evidence type="ECO:0000313" key="5">
    <source>
        <dbReference type="EMBL" id="AZK45151.1"/>
    </source>
</evidence>
<protein>
    <submittedName>
        <fullName evidence="5">SDR family oxidoreductase</fullName>
    </submittedName>
</protein>
<dbReference type="InterPro" id="IPR002347">
    <property type="entry name" value="SDR_fam"/>
</dbReference>
<dbReference type="NCBIfam" id="NF005372">
    <property type="entry name" value="PRK06914.1"/>
    <property type="match status" value="1"/>
</dbReference>
<dbReference type="KEGG" id="plen:EIM92_02190"/>
<dbReference type="GO" id="GO:0008206">
    <property type="term" value="P:bile acid metabolic process"/>
    <property type="evidence" value="ECO:0007669"/>
    <property type="project" value="UniProtKB-ARBA"/>
</dbReference>
<sequence>MMQNRPVALVTGTSSGFGLLITLALAGSGYHVIATMRDITKQDALMQAAEQKGISQHIECCSLDVSDQQAIRQTVDEVMERHGRIDVLVNNAGISLGGFVEEIPLEDWMYAMDTNFFGLVALTQEVLPHMRSRKYGKIINISSISGRLGFPGYGPYAASKFAVEGFSESLRLEMLPYGIYVSLVEPGAYKTAIWSKGFDYISIRAKKDSPYQEPLAAILAYSKNVANNASDPQDVARTVVRIAQARYPKLRYVLGKGAWTAIWGKALLPWKWFEQIVLRELRK</sequence>
<dbReference type="SUPFAM" id="SSF51735">
    <property type="entry name" value="NAD(P)-binding Rossmann-fold domains"/>
    <property type="match status" value="1"/>
</dbReference>